<gene>
    <name evidence="3" type="ORF">PoB_006479100</name>
</gene>
<evidence type="ECO:0000313" key="3">
    <source>
        <dbReference type="EMBL" id="GFO38286.1"/>
    </source>
</evidence>
<evidence type="ECO:0000313" key="4">
    <source>
        <dbReference type="Proteomes" id="UP000735302"/>
    </source>
</evidence>
<dbReference type="Proteomes" id="UP000735302">
    <property type="component" value="Unassembled WGS sequence"/>
</dbReference>
<feature type="compositionally biased region" description="Pro residues" evidence="1">
    <location>
        <begin position="211"/>
        <end position="228"/>
    </location>
</feature>
<organism evidence="3 4">
    <name type="scientific">Plakobranchus ocellatus</name>
    <dbReference type="NCBI Taxonomy" id="259542"/>
    <lineage>
        <taxon>Eukaryota</taxon>
        <taxon>Metazoa</taxon>
        <taxon>Spiralia</taxon>
        <taxon>Lophotrochozoa</taxon>
        <taxon>Mollusca</taxon>
        <taxon>Gastropoda</taxon>
        <taxon>Heterobranchia</taxon>
        <taxon>Euthyneura</taxon>
        <taxon>Panpulmonata</taxon>
        <taxon>Sacoglossa</taxon>
        <taxon>Placobranchoidea</taxon>
        <taxon>Plakobranchidae</taxon>
        <taxon>Plakobranchus</taxon>
    </lineage>
</organism>
<proteinExistence type="predicted"/>
<dbReference type="GO" id="GO:0003677">
    <property type="term" value="F:DNA binding"/>
    <property type="evidence" value="ECO:0007669"/>
    <property type="project" value="TreeGrafter"/>
</dbReference>
<name>A0AAV4D2H4_9GAST</name>
<dbReference type="EMBL" id="BLXT01007309">
    <property type="protein sequence ID" value="GFO38286.1"/>
    <property type="molecule type" value="Genomic_DNA"/>
</dbReference>
<comment type="caution">
    <text evidence="3">The sequence shown here is derived from an EMBL/GenBank/DDBJ whole genome shotgun (WGS) entry which is preliminary data.</text>
</comment>
<evidence type="ECO:0000259" key="2">
    <source>
        <dbReference type="Pfam" id="PF03184"/>
    </source>
</evidence>
<dbReference type="InterPro" id="IPR004875">
    <property type="entry name" value="DDE_SF_endonuclease_dom"/>
</dbReference>
<dbReference type="Pfam" id="PF03184">
    <property type="entry name" value="DDE_1"/>
    <property type="match status" value="1"/>
</dbReference>
<evidence type="ECO:0000256" key="1">
    <source>
        <dbReference type="SAM" id="MobiDB-lite"/>
    </source>
</evidence>
<dbReference type="InterPro" id="IPR050863">
    <property type="entry name" value="CenT-Element_Derived"/>
</dbReference>
<feature type="compositionally biased region" description="Low complexity" evidence="1">
    <location>
        <begin position="181"/>
        <end position="210"/>
    </location>
</feature>
<dbReference type="AlphaFoldDB" id="A0AAV4D2H4"/>
<accession>A0AAV4D2H4</accession>
<reference evidence="3 4" key="1">
    <citation type="journal article" date="2021" name="Elife">
        <title>Chloroplast acquisition without the gene transfer in kleptoplastic sea slugs, Plakobranchus ocellatus.</title>
        <authorList>
            <person name="Maeda T."/>
            <person name="Takahashi S."/>
            <person name="Yoshida T."/>
            <person name="Shimamura S."/>
            <person name="Takaki Y."/>
            <person name="Nagai Y."/>
            <person name="Toyoda A."/>
            <person name="Suzuki Y."/>
            <person name="Arimoto A."/>
            <person name="Ishii H."/>
            <person name="Satoh N."/>
            <person name="Nishiyama T."/>
            <person name="Hasebe M."/>
            <person name="Maruyama T."/>
            <person name="Minagawa J."/>
            <person name="Obokata J."/>
            <person name="Shigenobu S."/>
        </authorList>
    </citation>
    <scope>NUCLEOTIDE SEQUENCE [LARGE SCALE GENOMIC DNA]</scope>
</reference>
<sequence>MPPYVLYSAKNLRVSWTEGGPDGSRYNVSDKGWLDQSCFHDWFCCHFIPFLSAARPVVLIFDGHASHLNPETIKEAVKNQVIIPKLPPNSTHFLQPLDVGVYGPAKTAWEAILVRFARQNLGVSLSKELFPSLLKSLWESESLSAHNVKAGFKKCEVIPLDASQISPSIYESAEFFDLLQQTPSPSSSNDSPPQPSTPSITTQTVDSAPQPSSPPTTTPAVVPSPQPSTSPSATPEDILFFFLLLPGICRLGIPLKTVDSGGTFQSLVWSHSFAAADHNHSSSSSEDARQICMAGPGHGCHLGMSDILATLRKLRSVAFHLAKAR</sequence>
<dbReference type="GO" id="GO:0005634">
    <property type="term" value="C:nucleus"/>
    <property type="evidence" value="ECO:0007669"/>
    <property type="project" value="TreeGrafter"/>
</dbReference>
<feature type="region of interest" description="Disordered" evidence="1">
    <location>
        <begin position="181"/>
        <end position="232"/>
    </location>
</feature>
<feature type="domain" description="DDE-1" evidence="2">
    <location>
        <begin position="1"/>
        <end position="111"/>
    </location>
</feature>
<keyword evidence="4" id="KW-1185">Reference proteome</keyword>
<dbReference type="PANTHER" id="PTHR19303:SF57">
    <property type="entry name" value="HTH CENPB-TYPE DOMAIN-CONTAINING PROTEIN"/>
    <property type="match status" value="1"/>
</dbReference>
<dbReference type="PANTHER" id="PTHR19303">
    <property type="entry name" value="TRANSPOSON"/>
    <property type="match status" value="1"/>
</dbReference>
<protein>
    <submittedName>
        <fullName evidence="3">Jerky protein</fullName>
    </submittedName>
</protein>